<dbReference type="EMBL" id="UOFG01000087">
    <property type="protein sequence ID" value="VAW59518.1"/>
    <property type="molecule type" value="Genomic_DNA"/>
</dbReference>
<keyword evidence="1" id="KW-0732">Signal</keyword>
<name>A0A3B0WTT6_9ZZZZ</name>
<reference evidence="2" key="1">
    <citation type="submission" date="2018-06" db="EMBL/GenBank/DDBJ databases">
        <authorList>
            <person name="Zhirakovskaya E."/>
        </authorList>
    </citation>
    <scope>NUCLEOTIDE SEQUENCE</scope>
</reference>
<dbReference type="AlphaFoldDB" id="A0A3B0WTT6"/>
<sequence length="312" mass="35490">MKKHLNYIILFVVFNCSYVTSYAEPETTSVSNFSGLKKAALAFGENEIKNTLIVMDNDDTLTMMKCLKQKKPGKCQYLGGPAWFSWQSDLISNDPTSRFKIAENNDNLLQISALLLSMNNMLYAEDTIPSVLKYLTNNGATLLVLTARGGSNISATESQFSNLYLNNKNDDNLLKFISDHALNGKKSGISSIAGPIQPRSCMAERPISYRQGIMYVAGQNKGMMLNCILDRTDSTHIKNIIFIDDTQENVDDVYNEFKHSKKYSITAMHYTYLEKHKERLTLHHKYKKKARKRWENIKSILINELLFPSAIR</sequence>
<evidence type="ECO:0000256" key="1">
    <source>
        <dbReference type="ARBA" id="ARBA00022729"/>
    </source>
</evidence>
<dbReference type="Pfam" id="PF11019">
    <property type="entry name" value="DUF2608"/>
    <property type="match status" value="1"/>
</dbReference>
<dbReference type="InterPro" id="IPR022565">
    <property type="entry name" value="DUF2608"/>
</dbReference>
<evidence type="ECO:0008006" key="3">
    <source>
        <dbReference type="Google" id="ProtNLM"/>
    </source>
</evidence>
<gene>
    <name evidence="2" type="ORF">MNBD_GAMMA11-2901</name>
</gene>
<accession>A0A3B0WTT6</accession>
<protein>
    <recommendedName>
        <fullName evidence="3">DUF2608 domain-containing protein</fullName>
    </recommendedName>
</protein>
<evidence type="ECO:0000313" key="2">
    <source>
        <dbReference type="EMBL" id="VAW59518.1"/>
    </source>
</evidence>
<proteinExistence type="predicted"/>
<organism evidence="2">
    <name type="scientific">hydrothermal vent metagenome</name>
    <dbReference type="NCBI Taxonomy" id="652676"/>
    <lineage>
        <taxon>unclassified sequences</taxon>
        <taxon>metagenomes</taxon>
        <taxon>ecological metagenomes</taxon>
    </lineage>
</organism>